<dbReference type="GO" id="GO:0016787">
    <property type="term" value="F:hydrolase activity"/>
    <property type="evidence" value="ECO:0007669"/>
    <property type="project" value="InterPro"/>
</dbReference>
<accession>A0A5C6SDF9</accession>
<comment type="caution">
    <text evidence="2">The sequence shown here is derived from an EMBL/GenBank/DDBJ whole genome shotgun (WGS) entry which is preliminary data.</text>
</comment>
<dbReference type="Pfam" id="PF07859">
    <property type="entry name" value="Abhydrolase_3"/>
    <property type="match status" value="1"/>
</dbReference>
<evidence type="ECO:0000313" key="2">
    <source>
        <dbReference type="EMBL" id="TXB96555.1"/>
    </source>
</evidence>
<feature type="domain" description="Alpha/beta hydrolase fold-3" evidence="1">
    <location>
        <begin position="49"/>
        <end position="145"/>
    </location>
</feature>
<reference evidence="2 3" key="1">
    <citation type="submission" date="2019-07" db="EMBL/GenBank/DDBJ databases">
        <title>The First High-Quality Draft Genome Sequence of the Causal Agent of the Current Panama Disease Epidemic.</title>
        <authorList>
            <person name="Warmington R.J."/>
            <person name="Kay W."/>
            <person name="Jeffries A."/>
            <person name="Bebber D."/>
            <person name="Moore K."/>
            <person name="Studholme D.J."/>
        </authorList>
    </citation>
    <scope>NUCLEOTIDE SEQUENCE [LARGE SCALE GENOMIC DNA]</scope>
    <source>
        <strain evidence="2 3">TR4</strain>
    </source>
</reference>
<dbReference type="InterPro" id="IPR013094">
    <property type="entry name" value="AB_hydrolase_3"/>
</dbReference>
<organism evidence="2 3">
    <name type="scientific">Fusarium oxysporum f. sp. cubense</name>
    <dbReference type="NCBI Taxonomy" id="61366"/>
    <lineage>
        <taxon>Eukaryota</taxon>
        <taxon>Fungi</taxon>
        <taxon>Dikarya</taxon>
        <taxon>Ascomycota</taxon>
        <taxon>Pezizomycotina</taxon>
        <taxon>Sordariomycetes</taxon>
        <taxon>Hypocreomycetidae</taxon>
        <taxon>Hypocreales</taxon>
        <taxon>Nectriaceae</taxon>
        <taxon>Fusarium</taxon>
        <taxon>Fusarium oxysporum species complex</taxon>
    </lineage>
</organism>
<dbReference type="InterPro" id="IPR029058">
    <property type="entry name" value="AB_hydrolase_fold"/>
</dbReference>
<name>A0A5C6SDF9_FUSOC</name>
<protein>
    <recommendedName>
        <fullName evidence="1">Alpha/beta hydrolase fold-3 domain-containing protein</fullName>
    </recommendedName>
</protein>
<dbReference type="Proteomes" id="UP000321331">
    <property type="component" value="Unassembled WGS sequence"/>
</dbReference>
<gene>
    <name evidence="2" type="ORF">FocTR4_00011440</name>
</gene>
<proteinExistence type="predicted"/>
<dbReference type="Gene3D" id="3.40.50.1820">
    <property type="entry name" value="alpha/beta hydrolase"/>
    <property type="match status" value="1"/>
</dbReference>
<dbReference type="EMBL" id="VMNF01000014">
    <property type="protein sequence ID" value="TXB96555.1"/>
    <property type="molecule type" value="Genomic_DNA"/>
</dbReference>
<evidence type="ECO:0000313" key="3">
    <source>
        <dbReference type="Proteomes" id="UP000321331"/>
    </source>
</evidence>
<evidence type="ECO:0000259" key="1">
    <source>
        <dbReference type="Pfam" id="PF07859"/>
    </source>
</evidence>
<dbReference type="SUPFAM" id="SSF53474">
    <property type="entry name" value="alpha/beta-Hydrolases"/>
    <property type="match status" value="1"/>
</dbReference>
<sequence length="154" mass="17479">MSDLSDATWDWILMFVKASKAFVEFCTRRNRAEPKPAHGWQRRLHNKARRASKSGAVIIGVEYRLALEQSLPIQLDEYDSVISWVQGDEGRKRGTSLDKVCGGDDSAGGNMTAAASLRRKDNRKKPWMAQLLLYPEKRLHFNTKEAIENSSDNI</sequence>
<dbReference type="AlphaFoldDB" id="A0A5C6SDF9"/>